<dbReference type="InterPro" id="IPR005828">
    <property type="entry name" value="MFS_sugar_transport-like"/>
</dbReference>
<comment type="subcellular location">
    <subcellularLocation>
        <location evidence="1">Membrane</location>
        <topology evidence="1">Multi-pass membrane protein</topology>
    </subcellularLocation>
</comment>
<feature type="transmembrane region" description="Helical" evidence="7">
    <location>
        <begin position="236"/>
        <end position="255"/>
    </location>
</feature>
<evidence type="ECO:0000313" key="8">
    <source>
        <dbReference type="EMBL" id="KAJ5568197.1"/>
    </source>
</evidence>
<dbReference type="Pfam" id="PF00083">
    <property type="entry name" value="Sugar_tr"/>
    <property type="match status" value="2"/>
</dbReference>
<dbReference type="PANTHER" id="PTHR48020">
    <property type="entry name" value="PROTON MYO-INOSITOL COTRANSPORTER"/>
    <property type="match status" value="1"/>
</dbReference>
<keyword evidence="5 7" id="KW-1133">Transmembrane helix</keyword>
<evidence type="ECO:0000256" key="6">
    <source>
        <dbReference type="ARBA" id="ARBA00023136"/>
    </source>
</evidence>
<evidence type="ECO:0008006" key="10">
    <source>
        <dbReference type="Google" id="ProtNLM"/>
    </source>
</evidence>
<feature type="transmembrane region" description="Helical" evidence="7">
    <location>
        <begin position="358"/>
        <end position="379"/>
    </location>
</feature>
<feature type="transmembrane region" description="Helical" evidence="7">
    <location>
        <begin position="385"/>
        <end position="410"/>
    </location>
</feature>
<evidence type="ECO:0000256" key="7">
    <source>
        <dbReference type="SAM" id="Phobius"/>
    </source>
</evidence>
<feature type="transmembrane region" description="Helical" evidence="7">
    <location>
        <begin position="195"/>
        <end position="216"/>
    </location>
</feature>
<sequence>MSKHSLDEDLKPNSVFVEDAEAQADLGSYSRNVNARIYNPLAGITKVDLYDRVLRFCREFGFEDQVETFQKGALVAQNQKEFENLSELNEDDKYHLRREYTRAWIALWCFRYANIATDKWHLPKALYYSIALCSLGSAVQGWDNTGANGANLSFPQEFGIADNTWLIGVINSGPTLFGLLSCVFPVLAQAFTQNWWGLLLCRLFMGLGMGVKVSTIPVFSAEISPASIRGGLVTSFQLWVAFGIFVGFCSNLIFYRIGRLAWRFQLAAAFAPAVPVLIFVWFCPESPRWLMKKRRYKEAFAAFCRLRNTELIAARDLQAGYSPRDCLLASLGFGLIMFFFALPAVWTMDTFGRRNLLLFTFPNMAWCLLAAGCCFLIPVESGARVPLIAFFIYMFTALYGPGIGPIPSIYFSEAFPLSHRELGAAFTICINNSVGSALSLTFPSLLKKTTPTGGLNILAFAVIFFVVPETM</sequence>
<keyword evidence="4 7" id="KW-0812">Transmembrane</keyword>
<gene>
    <name evidence="8" type="ORF">N7450_010683</name>
</gene>
<dbReference type="GO" id="GO:0015798">
    <property type="term" value="P:myo-inositol transport"/>
    <property type="evidence" value="ECO:0007669"/>
    <property type="project" value="UniProtKB-ARBA"/>
</dbReference>
<evidence type="ECO:0000256" key="1">
    <source>
        <dbReference type="ARBA" id="ARBA00004141"/>
    </source>
</evidence>
<feature type="transmembrane region" description="Helical" evidence="7">
    <location>
        <begin position="449"/>
        <end position="467"/>
    </location>
</feature>
<dbReference type="SUPFAM" id="SSF103473">
    <property type="entry name" value="MFS general substrate transporter"/>
    <property type="match status" value="1"/>
</dbReference>
<proteinExistence type="inferred from homology"/>
<dbReference type="InterPro" id="IPR050814">
    <property type="entry name" value="Myo-inositol_Transporter"/>
</dbReference>
<evidence type="ECO:0000256" key="4">
    <source>
        <dbReference type="ARBA" id="ARBA00022692"/>
    </source>
</evidence>
<feature type="transmembrane region" description="Helical" evidence="7">
    <location>
        <begin position="165"/>
        <end position="188"/>
    </location>
</feature>
<feature type="transmembrane region" description="Helical" evidence="7">
    <location>
        <begin position="327"/>
        <end position="346"/>
    </location>
</feature>
<dbReference type="InterPro" id="IPR003663">
    <property type="entry name" value="Sugar/inositol_transpt"/>
</dbReference>
<dbReference type="PRINTS" id="PR00171">
    <property type="entry name" value="SUGRTRNSPORT"/>
</dbReference>
<dbReference type="Proteomes" id="UP001216150">
    <property type="component" value="Unassembled WGS sequence"/>
</dbReference>
<protein>
    <recommendedName>
        <fullName evidence="10">Major facilitator superfamily (MFS) profile domain-containing protein</fullName>
    </recommendedName>
</protein>
<keyword evidence="9" id="KW-1185">Reference proteome</keyword>
<keyword evidence="3" id="KW-0813">Transport</keyword>
<dbReference type="InterPro" id="IPR005829">
    <property type="entry name" value="Sugar_transporter_CS"/>
</dbReference>
<dbReference type="PROSITE" id="PS00217">
    <property type="entry name" value="SUGAR_TRANSPORT_2"/>
    <property type="match status" value="1"/>
</dbReference>
<dbReference type="Gene3D" id="1.20.1250.20">
    <property type="entry name" value="MFS general substrate transporter like domains"/>
    <property type="match status" value="2"/>
</dbReference>
<evidence type="ECO:0000313" key="9">
    <source>
        <dbReference type="Proteomes" id="UP001216150"/>
    </source>
</evidence>
<organism evidence="8 9">
    <name type="scientific">Penicillium hetheringtonii</name>
    <dbReference type="NCBI Taxonomy" id="911720"/>
    <lineage>
        <taxon>Eukaryota</taxon>
        <taxon>Fungi</taxon>
        <taxon>Dikarya</taxon>
        <taxon>Ascomycota</taxon>
        <taxon>Pezizomycotina</taxon>
        <taxon>Eurotiomycetes</taxon>
        <taxon>Eurotiomycetidae</taxon>
        <taxon>Eurotiales</taxon>
        <taxon>Aspergillaceae</taxon>
        <taxon>Penicillium</taxon>
    </lineage>
</organism>
<evidence type="ECO:0000256" key="3">
    <source>
        <dbReference type="ARBA" id="ARBA00022448"/>
    </source>
</evidence>
<dbReference type="GO" id="GO:0022857">
    <property type="term" value="F:transmembrane transporter activity"/>
    <property type="evidence" value="ECO:0007669"/>
    <property type="project" value="InterPro"/>
</dbReference>
<dbReference type="AlphaFoldDB" id="A0AAD6D8H0"/>
<name>A0AAD6D8H0_9EURO</name>
<dbReference type="PANTHER" id="PTHR48020:SF4">
    <property type="entry name" value="SYMPORT, PUTATIVE (AFU_ORTHOLOGUE AFUA_3G11790)-RELATED"/>
    <property type="match status" value="1"/>
</dbReference>
<comment type="similarity">
    <text evidence="2">Belongs to the major facilitator superfamily. Sugar transporter (TC 2.A.1.1) family.</text>
</comment>
<dbReference type="EMBL" id="JAQJAC010000010">
    <property type="protein sequence ID" value="KAJ5568197.1"/>
    <property type="molecule type" value="Genomic_DNA"/>
</dbReference>
<keyword evidence="6 7" id="KW-0472">Membrane</keyword>
<dbReference type="GO" id="GO:0015791">
    <property type="term" value="P:polyol transmembrane transport"/>
    <property type="evidence" value="ECO:0007669"/>
    <property type="project" value="UniProtKB-ARBA"/>
</dbReference>
<evidence type="ECO:0000256" key="2">
    <source>
        <dbReference type="ARBA" id="ARBA00010992"/>
    </source>
</evidence>
<reference evidence="8 9" key="1">
    <citation type="journal article" date="2023" name="IMA Fungus">
        <title>Comparative genomic study of the Penicillium genus elucidates a diverse pangenome and 15 lateral gene transfer events.</title>
        <authorList>
            <person name="Petersen C."/>
            <person name="Sorensen T."/>
            <person name="Nielsen M.R."/>
            <person name="Sondergaard T.E."/>
            <person name="Sorensen J.L."/>
            <person name="Fitzpatrick D.A."/>
            <person name="Frisvad J.C."/>
            <person name="Nielsen K.L."/>
        </authorList>
    </citation>
    <scope>NUCLEOTIDE SEQUENCE [LARGE SCALE GENOMIC DNA]</scope>
    <source>
        <strain evidence="8 9">IBT 29057</strain>
    </source>
</reference>
<accession>A0AAD6D8H0</accession>
<feature type="transmembrane region" description="Helical" evidence="7">
    <location>
        <begin position="422"/>
        <end position="443"/>
    </location>
</feature>
<dbReference type="InterPro" id="IPR036259">
    <property type="entry name" value="MFS_trans_sf"/>
</dbReference>
<evidence type="ECO:0000256" key="5">
    <source>
        <dbReference type="ARBA" id="ARBA00022989"/>
    </source>
</evidence>
<dbReference type="GO" id="GO:0016020">
    <property type="term" value="C:membrane"/>
    <property type="evidence" value="ECO:0007669"/>
    <property type="project" value="UniProtKB-SubCell"/>
</dbReference>
<feature type="transmembrane region" description="Helical" evidence="7">
    <location>
        <begin position="262"/>
        <end position="282"/>
    </location>
</feature>
<comment type="caution">
    <text evidence="8">The sequence shown here is derived from an EMBL/GenBank/DDBJ whole genome shotgun (WGS) entry which is preliminary data.</text>
</comment>